<dbReference type="Pfam" id="PF20903">
    <property type="entry name" value="SPL"/>
    <property type="match status" value="1"/>
</dbReference>
<dbReference type="EC" id="4.1.99.14" evidence="1"/>
<dbReference type="PANTHER" id="PTHR37822">
    <property type="entry name" value="SPORE PHOTOPRODUCT LYASE-RELATED"/>
    <property type="match status" value="1"/>
</dbReference>
<dbReference type="Proteomes" id="UP000217944">
    <property type="component" value="Unassembled WGS sequence"/>
</dbReference>
<dbReference type="Gene3D" id="3.40.50.12110">
    <property type="match status" value="1"/>
</dbReference>
<dbReference type="PANTHER" id="PTHR37822:SF2">
    <property type="entry name" value="SPORE PHOTOPRODUCT LYASE"/>
    <property type="match status" value="1"/>
</dbReference>
<comment type="caution">
    <text evidence="1">The sequence shown here is derived from an EMBL/GenBank/DDBJ whole genome shotgun (WGS) entry which is preliminary data.</text>
</comment>
<protein>
    <submittedName>
        <fullName evidence="1">Spore photoproduct lyase</fullName>
        <ecNumber evidence="1">4.1.99.14</ecNumber>
    </submittedName>
</protein>
<dbReference type="OrthoDB" id="368646at2"/>
<dbReference type="GO" id="GO:0051539">
    <property type="term" value="F:4 iron, 4 sulfur cluster binding"/>
    <property type="evidence" value="ECO:0007669"/>
    <property type="project" value="TreeGrafter"/>
</dbReference>
<accession>A0A292YEB5</accession>
<organism evidence="1 2">
    <name type="scientific">Lebetimonas natsushimae</name>
    <dbReference type="NCBI Taxonomy" id="1936991"/>
    <lineage>
        <taxon>Bacteria</taxon>
        <taxon>Pseudomonadati</taxon>
        <taxon>Campylobacterota</taxon>
        <taxon>Epsilonproteobacteria</taxon>
        <taxon>Nautiliales</taxon>
        <taxon>Nautiliaceae</taxon>
        <taxon>Lebetimonas</taxon>
    </lineage>
</organism>
<reference evidence="1 2" key="1">
    <citation type="journal article" date="2017" name="Syst. Appl. Microbiol.">
        <title>Lebetimonas natsushimae sp. nov., a novel strictly anaerobic, moderately thermophilic chemoautotroph isolated from a deep-sea hydrothermal vent polychaete nest in the Mid-Okinawa Trough.</title>
        <authorList>
            <person name="Nagata R."/>
            <person name="Takaki Y."/>
            <person name="Tame A."/>
            <person name="Nunoura T."/>
            <person name="Muto H."/>
            <person name="Mino S."/>
            <person name="Sawayama S."/>
            <person name="Takai K."/>
            <person name="Nakagawa S."/>
        </authorList>
    </citation>
    <scope>NUCLEOTIDE SEQUENCE [LARGE SCALE GENOMIC DNA]</scope>
    <source>
        <strain evidence="1 2">HS1857</strain>
    </source>
</reference>
<evidence type="ECO:0000313" key="1">
    <source>
        <dbReference type="EMBL" id="GAX87639.1"/>
    </source>
</evidence>
<name>A0A292YEB5_9BACT</name>
<proteinExistence type="predicted"/>
<dbReference type="GO" id="GO:1904047">
    <property type="term" value="F:S-adenosyl-L-methionine binding"/>
    <property type="evidence" value="ECO:0007669"/>
    <property type="project" value="TreeGrafter"/>
</dbReference>
<keyword evidence="2" id="KW-1185">Reference proteome</keyword>
<dbReference type="GO" id="GO:0042601">
    <property type="term" value="C:endospore-forming forespore"/>
    <property type="evidence" value="ECO:0007669"/>
    <property type="project" value="TreeGrafter"/>
</dbReference>
<dbReference type="RefSeq" id="WP_096258886.1">
    <property type="nucleotide sequence ID" value="NZ_BDME01000002.1"/>
</dbReference>
<sequence>MNLKNFSHIYVEKRVLNYPYVKKILEKFKDGEIIEINHYKDRFNPYYQSFRAQKNSQKLILAKKEPPFLYEASDLIQKQDTNFFYTTPMLNCIYDCHYCFLQGMYPSANVVLFVNFEDFFEEVERTYKKLGNMFLSISYDTDVLAVEKLFGVAKIWADFVKGKNIKLELRTKSVNVNFPYQENLVFAFSLSPDTVIQKYEKFTPSLFARINAVKKIIKKGYKPVIVFDPIIKVPDFKKVYKEFMDKVFSEIDYKNISAVVYGTFRMSSNQFKLIKKEMFSDLYFSPYSVKNGIVEYEDKKEIIEFIESLLPDVKKFKA</sequence>
<keyword evidence="1" id="KW-0456">Lyase</keyword>
<dbReference type="AlphaFoldDB" id="A0A292YEB5"/>
<dbReference type="EMBL" id="BDME01000002">
    <property type="protein sequence ID" value="GAX87639.1"/>
    <property type="molecule type" value="Genomic_DNA"/>
</dbReference>
<dbReference type="InterPro" id="IPR049539">
    <property type="entry name" value="SPL"/>
</dbReference>
<dbReference type="Gene3D" id="3.80.30.30">
    <property type="match status" value="1"/>
</dbReference>
<gene>
    <name evidence="1" type="ORF">LNAT_P0936</name>
</gene>
<evidence type="ECO:0000313" key="2">
    <source>
        <dbReference type="Proteomes" id="UP000217944"/>
    </source>
</evidence>
<dbReference type="GO" id="GO:0003913">
    <property type="term" value="F:DNA photolyase activity"/>
    <property type="evidence" value="ECO:0007669"/>
    <property type="project" value="TreeGrafter"/>
</dbReference>